<proteinExistence type="predicted"/>
<keyword evidence="2" id="KW-1185">Reference proteome</keyword>
<dbReference type="GeneID" id="37163780"/>
<sequence>MNEGTSQVKVLPPGGLNLLFLFAGWIHYPQGRNEPIHSAFKVEATVTSAENRTGCIRIVPFHVSLIGKCIFTDRLGRSLSMWIQTKLNWFPLSVTEQSGSSVTVAILVENQTIVRSLIFLETLNPGSLQEPVSVLFSTGSGISRGFLISFPENH</sequence>
<dbReference type="AlphaFoldDB" id="A0A8G1QYV1"/>
<accession>A0A8G1QYV1</accession>
<evidence type="ECO:0000313" key="2">
    <source>
        <dbReference type="Proteomes" id="UP000249526"/>
    </source>
</evidence>
<gene>
    <name evidence="1" type="ORF">BO85DRAFT_450454</name>
</gene>
<protein>
    <submittedName>
        <fullName evidence="1">Uncharacterized protein</fullName>
    </submittedName>
</protein>
<reference evidence="1 2" key="1">
    <citation type="submission" date="2018-02" db="EMBL/GenBank/DDBJ databases">
        <title>The genomes of Aspergillus section Nigri reveals drivers in fungal speciation.</title>
        <authorList>
            <consortium name="DOE Joint Genome Institute"/>
            <person name="Vesth T.C."/>
            <person name="Nybo J."/>
            <person name="Theobald S."/>
            <person name="Brandl J."/>
            <person name="Frisvad J.C."/>
            <person name="Nielsen K.F."/>
            <person name="Lyhne E.K."/>
            <person name="Kogle M.E."/>
            <person name="Kuo A."/>
            <person name="Riley R."/>
            <person name="Clum A."/>
            <person name="Nolan M."/>
            <person name="Lipzen A."/>
            <person name="Salamov A."/>
            <person name="Henrissat B."/>
            <person name="Wiebenga A."/>
            <person name="De vries R.P."/>
            <person name="Grigoriev I.V."/>
            <person name="Mortensen U.H."/>
            <person name="Andersen M.R."/>
            <person name="Baker S.E."/>
        </authorList>
    </citation>
    <scope>NUCLEOTIDE SEQUENCE [LARGE SCALE GENOMIC DNA]</scope>
    <source>
        <strain evidence="1 2">CBS 112811</strain>
    </source>
</reference>
<dbReference type="EMBL" id="KZ825065">
    <property type="protein sequence ID" value="RAH56443.1"/>
    <property type="molecule type" value="Genomic_DNA"/>
</dbReference>
<name>A0A8G1QYV1_9EURO</name>
<dbReference type="Proteomes" id="UP000249526">
    <property type="component" value="Unassembled WGS sequence"/>
</dbReference>
<evidence type="ECO:0000313" key="1">
    <source>
        <dbReference type="EMBL" id="RAH56443.1"/>
    </source>
</evidence>
<organism evidence="1 2">
    <name type="scientific">Aspergillus piperis CBS 112811</name>
    <dbReference type="NCBI Taxonomy" id="1448313"/>
    <lineage>
        <taxon>Eukaryota</taxon>
        <taxon>Fungi</taxon>
        <taxon>Dikarya</taxon>
        <taxon>Ascomycota</taxon>
        <taxon>Pezizomycotina</taxon>
        <taxon>Eurotiomycetes</taxon>
        <taxon>Eurotiomycetidae</taxon>
        <taxon>Eurotiales</taxon>
        <taxon>Aspergillaceae</taxon>
        <taxon>Aspergillus</taxon>
        <taxon>Aspergillus subgen. Circumdati</taxon>
    </lineage>
</organism>
<dbReference type="RefSeq" id="XP_025514365.1">
    <property type="nucleotide sequence ID" value="XM_025660378.1"/>
</dbReference>